<reference evidence="5" key="1">
    <citation type="submission" date="2020-10" db="EMBL/GenBank/DDBJ databases">
        <authorList>
            <person name="Gilroy R."/>
        </authorList>
    </citation>
    <scope>NUCLEOTIDE SEQUENCE</scope>
    <source>
        <strain evidence="5">ChiGjej1B1-2707</strain>
    </source>
</reference>
<dbReference type="Proteomes" id="UP000824261">
    <property type="component" value="Unassembled WGS sequence"/>
</dbReference>
<feature type="domain" description="CdaR GGDEF-like" evidence="4">
    <location>
        <begin position="154"/>
        <end position="286"/>
    </location>
</feature>
<dbReference type="InterPro" id="IPR025736">
    <property type="entry name" value="PucR_C-HTH_dom"/>
</dbReference>
<dbReference type="InterPro" id="IPR012914">
    <property type="entry name" value="PucR_dom"/>
</dbReference>
<evidence type="ECO:0000256" key="1">
    <source>
        <dbReference type="ARBA" id="ARBA00006754"/>
    </source>
</evidence>
<dbReference type="PANTHER" id="PTHR33744">
    <property type="entry name" value="CARBOHYDRATE DIACID REGULATOR"/>
    <property type="match status" value="1"/>
</dbReference>
<gene>
    <name evidence="5" type="ORF">IAA69_09030</name>
</gene>
<dbReference type="EMBL" id="DVGB01000109">
    <property type="protein sequence ID" value="HIR02385.1"/>
    <property type="molecule type" value="Genomic_DNA"/>
</dbReference>
<organism evidence="5 6">
    <name type="scientific">Candidatus Aveggerthella stercoripullorum</name>
    <dbReference type="NCBI Taxonomy" id="2840688"/>
    <lineage>
        <taxon>Bacteria</taxon>
        <taxon>Bacillati</taxon>
        <taxon>Actinomycetota</taxon>
        <taxon>Coriobacteriia</taxon>
        <taxon>Eggerthellales</taxon>
        <taxon>Eggerthellaceae</taxon>
        <taxon>Eggerthellaceae incertae sedis</taxon>
        <taxon>Candidatus Aveggerthella</taxon>
    </lineage>
</organism>
<protein>
    <submittedName>
        <fullName evidence="5">PucR family transcriptional regulator ligand-binding domain-containing protein</fullName>
    </submittedName>
</protein>
<dbReference type="Pfam" id="PF13556">
    <property type="entry name" value="HTH_30"/>
    <property type="match status" value="1"/>
</dbReference>
<feature type="domain" description="PucR C-terminal helix-turn-helix" evidence="3">
    <location>
        <begin position="341"/>
        <end position="378"/>
    </location>
</feature>
<sequence length="418" mass="46341">MGISVAQALCVPSLKEARLVAGKDGLMRTVECIGLMEGRDSVKWVEKNSLIVNNSRALERFTPDEWVALVDELVKRHAAGMALKVGRYVKEIPPSALERANVRGFPLVALPLEAGAAQIINDVCYALFRTKPVNDEASRTNALLKDIALEREDRALLRETLSDLGWKSRKPFGVVAFQDRLSTAAPHRDDVAQSAQLPDWTVTFKQACADAGFSYCFPIGGFAFAVTVLSGEPDPSECLAARAVQARELLQRRLPRSVWYAGVGRVYDSLMSLPDACWEARATLAVSLVQESPTAVIEYKDLGFLGILLDVRNRDRLARTVDEALASLRAYDEEHDSECERTLRVHARNGMSVRKTATALFLHENTVRYRLSVIDGLLASGIFKGGRQVNTDLLCYLYRWQLSMQATGDVYVASYLEE</sequence>
<comment type="caution">
    <text evidence="5">The sequence shown here is derived from an EMBL/GenBank/DDBJ whole genome shotgun (WGS) entry which is preliminary data.</text>
</comment>
<evidence type="ECO:0000313" key="6">
    <source>
        <dbReference type="Proteomes" id="UP000824261"/>
    </source>
</evidence>
<dbReference type="Pfam" id="PF07905">
    <property type="entry name" value="PucR"/>
    <property type="match status" value="1"/>
</dbReference>
<reference evidence="5" key="2">
    <citation type="journal article" date="2021" name="PeerJ">
        <title>Extensive microbial diversity within the chicken gut microbiome revealed by metagenomics and culture.</title>
        <authorList>
            <person name="Gilroy R."/>
            <person name="Ravi A."/>
            <person name="Getino M."/>
            <person name="Pursley I."/>
            <person name="Horton D.L."/>
            <person name="Alikhan N.F."/>
            <person name="Baker D."/>
            <person name="Gharbi K."/>
            <person name="Hall N."/>
            <person name="Watson M."/>
            <person name="Adriaenssens E.M."/>
            <person name="Foster-Nyarko E."/>
            <person name="Jarju S."/>
            <person name="Secka A."/>
            <person name="Antonio M."/>
            <person name="Oren A."/>
            <person name="Chaudhuri R.R."/>
            <person name="La Ragione R."/>
            <person name="Hildebrand F."/>
            <person name="Pallen M.J."/>
        </authorList>
    </citation>
    <scope>NUCLEOTIDE SEQUENCE</scope>
    <source>
        <strain evidence="5">ChiGjej1B1-2707</strain>
    </source>
</reference>
<evidence type="ECO:0000259" key="3">
    <source>
        <dbReference type="Pfam" id="PF13556"/>
    </source>
</evidence>
<dbReference type="InterPro" id="IPR042070">
    <property type="entry name" value="PucR_C-HTH_sf"/>
</dbReference>
<feature type="domain" description="Purine catabolism PurC-like" evidence="2">
    <location>
        <begin position="9"/>
        <end position="126"/>
    </location>
</feature>
<comment type="similarity">
    <text evidence="1">Belongs to the CdaR family.</text>
</comment>
<dbReference type="AlphaFoldDB" id="A0A9D1A1E9"/>
<dbReference type="Gene3D" id="1.10.10.2840">
    <property type="entry name" value="PucR C-terminal helix-turn-helix domain"/>
    <property type="match status" value="1"/>
</dbReference>
<dbReference type="Pfam" id="PF17853">
    <property type="entry name" value="GGDEF_2"/>
    <property type="match status" value="1"/>
</dbReference>
<evidence type="ECO:0000313" key="5">
    <source>
        <dbReference type="EMBL" id="HIR02385.1"/>
    </source>
</evidence>
<dbReference type="InterPro" id="IPR041522">
    <property type="entry name" value="CdaR_GGDEF"/>
</dbReference>
<evidence type="ECO:0000259" key="2">
    <source>
        <dbReference type="Pfam" id="PF07905"/>
    </source>
</evidence>
<evidence type="ECO:0000259" key="4">
    <source>
        <dbReference type="Pfam" id="PF17853"/>
    </source>
</evidence>
<dbReference type="InterPro" id="IPR051448">
    <property type="entry name" value="CdaR-like_regulators"/>
</dbReference>
<name>A0A9D1A1E9_9ACTN</name>
<proteinExistence type="inferred from homology"/>
<accession>A0A9D1A1E9</accession>